<proteinExistence type="predicted"/>
<gene>
    <name evidence="2" type="ORF">GBAR_LOCUS29015</name>
</gene>
<evidence type="ECO:0000256" key="1">
    <source>
        <dbReference type="SAM" id="MobiDB-lite"/>
    </source>
</evidence>
<protein>
    <submittedName>
        <fullName evidence="2">Uncharacterized protein</fullName>
    </submittedName>
</protein>
<sequence>MSDWANFGGGGAADNNKLASGKGDDWASFGAFEGASPATTQQKAKSSTPPAVTPPVATTPTQQQKAVGAMVPPPPSSGTVADAAPEWSGSVPCAHNRSHSDAEAQQSGTVPSSSPLRPTLTELSSRLLRLLL</sequence>
<feature type="region of interest" description="Disordered" evidence="1">
    <location>
        <begin position="1"/>
        <end position="118"/>
    </location>
</feature>
<name>A0AA35TTZ6_GEOBA</name>
<dbReference type="Proteomes" id="UP001174909">
    <property type="component" value="Unassembled WGS sequence"/>
</dbReference>
<feature type="compositionally biased region" description="Low complexity" evidence="1">
    <location>
        <begin position="48"/>
        <end position="67"/>
    </location>
</feature>
<feature type="compositionally biased region" description="Polar residues" evidence="1">
    <location>
        <begin position="37"/>
        <end position="47"/>
    </location>
</feature>
<organism evidence="2 3">
    <name type="scientific">Geodia barretti</name>
    <name type="common">Barrett's horny sponge</name>
    <dbReference type="NCBI Taxonomy" id="519541"/>
    <lineage>
        <taxon>Eukaryota</taxon>
        <taxon>Metazoa</taxon>
        <taxon>Porifera</taxon>
        <taxon>Demospongiae</taxon>
        <taxon>Heteroscleromorpha</taxon>
        <taxon>Tetractinellida</taxon>
        <taxon>Astrophorina</taxon>
        <taxon>Geodiidae</taxon>
        <taxon>Geodia</taxon>
    </lineage>
</organism>
<evidence type="ECO:0000313" key="2">
    <source>
        <dbReference type="EMBL" id="CAI8053047.1"/>
    </source>
</evidence>
<dbReference type="AlphaFoldDB" id="A0AA35TTZ6"/>
<comment type="caution">
    <text evidence="2">The sequence shown here is derived from an EMBL/GenBank/DDBJ whole genome shotgun (WGS) entry which is preliminary data.</text>
</comment>
<dbReference type="EMBL" id="CASHTH010004063">
    <property type="protein sequence ID" value="CAI8053047.1"/>
    <property type="molecule type" value="Genomic_DNA"/>
</dbReference>
<evidence type="ECO:0000313" key="3">
    <source>
        <dbReference type="Proteomes" id="UP001174909"/>
    </source>
</evidence>
<reference evidence="2" key="1">
    <citation type="submission" date="2023-03" db="EMBL/GenBank/DDBJ databases">
        <authorList>
            <person name="Steffen K."/>
            <person name="Cardenas P."/>
        </authorList>
    </citation>
    <scope>NUCLEOTIDE SEQUENCE</scope>
</reference>
<feature type="compositionally biased region" description="Polar residues" evidence="1">
    <location>
        <begin position="103"/>
        <end position="115"/>
    </location>
</feature>
<accession>A0AA35TTZ6</accession>
<keyword evidence="3" id="KW-1185">Reference proteome</keyword>